<dbReference type="FunFam" id="2.170.130.10:FF:000008">
    <property type="entry name" value="SusC/RagA family TonB-linked outer membrane protein"/>
    <property type="match status" value="1"/>
</dbReference>
<dbReference type="Gene3D" id="2.40.170.20">
    <property type="entry name" value="TonB-dependent receptor, beta-barrel domain"/>
    <property type="match status" value="1"/>
</dbReference>
<dbReference type="OrthoDB" id="9768177at2"/>
<accession>A0A2P8FTG8</accession>
<organism evidence="14 15">
    <name type="scientific">Chitinophaga ginsengisoli</name>
    <dbReference type="NCBI Taxonomy" id="363837"/>
    <lineage>
        <taxon>Bacteria</taxon>
        <taxon>Pseudomonadati</taxon>
        <taxon>Bacteroidota</taxon>
        <taxon>Chitinophagia</taxon>
        <taxon>Chitinophagales</taxon>
        <taxon>Chitinophagaceae</taxon>
        <taxon>Chitinophaga</taxon>
    </lineage>
</organism>
<dbReference type="GO" id="GO:0044718">
    <property type="term" value="P:siderophore transmembrane transport"/>
    <property type="evidence" value="ECO:0007669"/>
    <property type="project" value="TreeGrafter"/>
</dbReference>
<dbReference type="AlphaFoldDB" id="A0A2P8FTG8"/>
<dbReference type="PANTHER" id="PTHR30069:SF29">
    <property type="entry name" value="HEMOGLOBIN AND HEMOGLOBIN-HAPTOGLOBIN-BINDING PROTEIN 1-RELATED"/>
    <property type="match status" value="1"/>
</dbReference>
<keyword evidence="4 10" id="KW-0812">Transmembrane</keyword>
<keyword evidence="2 10" id="KW-0813">Transport</keyword>
<reference evidence="14 15" key="1">
    <citation type="submission" date="2018-03" db="EMBL/GenBank/DDBJ databases">
        <title>Genomic Encyclopedia of Archaeal and Bacterial Type Strains, Phase II (KMG-II): from individual species to whole genera.</title>
        <authorList>
            <person name="Goeker M."/>
        </authorList>
    </citation>
    <scope>NUCLEOTIDE SEQUENCE [LARGE SCALE GENOMIC DNA]</scope>
    <source>
        <strain evidence="14 15">DSM 18107</strain>
    </source>
</reference>
<dbReference type="InterPro" id="IPR023996">
    <property type="entry name" value="TonB-dep_OMP_SusC/RagA"/>
</dbReference>
<evidence type="ECO:0000256" key="6">
    <source>
        <dbReference type="ARBA" id="ARBA00023077"/>
    </source>
</evidence>
<evidence type="ECO:0000256" key="9">
    <source>
        <dbReference type="ARBA" id="ARBA00023237"/>
    </source>
</evidence>
<dbReference type="Gene3D" id="2.170.130.10">
    <property type="entry name" value="TonB-dependent receptor, plug domain"/>
    <property type="match status" value="1"/>
</dbReference>
<dbReference type="SUPFAM" id="SSF56935">
    <property type="entry name" value="Porins"/>
    <property type="match status" value="1"/>
</dbReference>
<evidence type="ECO:0000256" key="10">
    <source>
        <dbReference type="PROSITE-ProRule" id="PRU01360"/>
    </source>
</evidence>
<dbReference type="NCBIfam" id="TIGR04056">
    <property type="entry name" value="OMP_RagA_SusC"/>
    <property type="match status" value="1"/>
</dbReference>
<keyword evidence="5" id="KW-0732">Signal</keyword>
<dbReference type="EMBL" id="PYGK01000014">
    <property type="protein sequence ID" value="PSL25009.1"/>
    <property type="molecule type" value="Genomic_DNA"/>
</dbReference>
<evidence type="ECO:0000259" key="12">
    <source>
        <dbReference type="Pfam" id="PF00593"/>
    </source>
</evidence>
<comment type="similarity">
    <text evidence="10 11">Belongs to the TonB-dependent receptor family.</text>
</comment>
<dbReference type="InterPro" id="IPR023997">
    <property type="entry name" value="TonB-dep_OMP_SusC/RagA_CS"/>
</dbReference>
<dbReference type="Pfam" id="PF07715">
    <property type="entry name" value="Plug"/>
    <property type="match status" value="1"/>
</dbReference>
<evidence type="ECO:0000256" key="4">
    <source>
        <dbReference type="ARBA" id="ARBA00022692"/>
    </source>
</evidence>
<dbReference type="PROSITE" id="PS52016">
    <property type="entry name" value="TONB_DEPENDENT_REC_3"/>
    <property type="match status" value="1"/>
</dbReference>
<name>A0A2P8FTG8_9BACT</name>
<evidence type="ECO:0000256" key="3">
    <source>
        <dbReference type="ARBA" id="ARBA00022452"/>
    </source>
</evidence>
<evidence type="ECO:0000256" key="5">
    <source>
        <dbReference type="ARBA" id="ARBA00022729"/>
    </source>
</evidence>
<dbReference type="Pfam" id="PF00593">
    <property type="entry name" value="TonB_dep_Rec_b-barrel"/>
    <property type="match status" value="1"/>
</dbReference>
<dbReference type="NCBIfam" id="TIGR04057">
    <property type="entry name" value="SusC_RagA_signa"/>
    <property type="match status" value="1"/>
</dbReference>
<keyword evidence="8" id="KW-0675">Receptor</keyword>
<comment type="caution">
    <text evidence="14">The sequence shown here is derived from an EMBL/GenBank/DDBJ whole genome shotgun (WGS) entry which is preliminary data.</text>
</comment>
<dbReference type="InterPro" id="IPR039426">
    <property type="entry name" value="TonB-dep_rcpt-like"/>
</dbReference>
<dbReference type="GO" id="GO:0009279">
    <property type="term" value="C:cell outer membrane"/>
    <property type="evidence" value="ECO:0007669"/>
    <property type="project" value="UniProtKB-SubCell"/>
</dbReference>
<evidence type="ECO:0000256" key="2">
    <source>
        <dbReference type="ARBA" id="ARBA00022448"/>
    </source>
</evidence>
<evidence type="ECO:0000256" key="8">
    <source>
        <dbReference type="ARBA" id="ARBA00023170"/>
    </source>
</evidence>
<gene>
    <name evidence="14" type="ORF">CLV42_114158</name>
</gene>
<feature type="domain" description="TonB-dependent receptor-like beta-barrel" evidence="12">
    <location>
        <begin position="428"/>
        <end position="994"/>
    </location>
</feature>
<keyword evidence="7 10" id="KW-0472">Membrane</keyword>
<comment type="subcellular location">
    <subcellularLocation>
        <location evidence="1 10">Cell outer membrane</location>
        <topology evidence="1 10">Multi-pass membrane protein</topology>
    </subcellularLocation>
</comment>
<evidence type="ECO:0000259" key="13">
    <source>
        <dbReference type="Pfam" id="PF07715"/>
    </source>
</evidence>
<dbReference type="InterPro" id="IPR037066">
    <property type="entry name" value="Plug_dom_sf"/>
</dbReference>
<evidence type="ECO:0000313" key="14">
    <source>
        <dbReference type="EMBL" id="PSL25009.1"/>
    </source>
</evidence>
<feature type="domain" description="TonB-dependent receptor plug" evidence="13">
    <location>
        <begin position="136"/>
        <end position="240"/>
    </location>
</feature>
<dbReference type="InterPro" id="IPR012910">
    <property type="entry name" value="Plug_dom"/>
</dbReference>
<keyword evidence="9 10" id="KW-0998">Cell outer membrane</keyword>
<dbReference type="InterPro" id="IPR008969">
    <property type="entry name" value="CarboxyPept-like_regulatory"/>
</dbReference>
<dbReference type="Gene3D" id="2.60.40.1120">
    <property type="entry name" value="Carboxypeptidase-like, regulatory domain"/>
    <property type="match status" value="1"/>
</dbReference>
<dbReference type="GO" id="GO:0015344">
    <property type="term" value="F:siderophore uptake transmembrane transporter activity"/>
    <property type="evidence" value="ECO:0007669"/>
    <property type="project" value="TreeGrafter"/>
</dbReference>
<dbReference type="InterPro" id="IPR036942">
    <property type="entry name" value="Beta-barrel_TonB_sf"/>
</dbReference>
<evidence type="ECO:0000256" key="11">
    <source>
        <dbReference type="RuleBase" id="RU003357"/>
    </source>
</evidence>
<keyword evidence="6 11" id="KW-0798">TonB box</keyword>
<protein>
    <submittedName>
        <fullName evidence="14">TonB-linked SusC/RagA family outer membrane protein</fullName>
    </submittedName>
</protein>
<keyword evidence="3 10" id="KW-1134">Transmembrane beta strand</keyword>
<proteinExistence type="inferred from homology"/>
<dbReference type="Pfam" id="PF13715">
    <property type="entry name" value="CarbopepD_reg_2"/>
    <property type="match status" value="1"/>
</dbReference>
<dbReference type="RefSeq" id="WP_106604929.1">
    <property type="nucleotide sequence ID" value="NZ_PYGK01000014.1"/>
</dbReference>
<evidence type="ECO:0000256" key="7">
    <source>
        <dbReference type="ARBA" id="ARBA00023136"/>
    </source>
</evidence>
<dbReference type="SUPFAM" id="SSF49464">
    <property type="entry name" value="Carboxypeptidase regulatory domain-like"/>
    <property type="match status" value="1"/>
</dbReference>
<evidence type="ECO:0000313" key="15">
    <source>
        <dbReference type="Proteomes" id="UP000240978"/>
    </source>
</evidence>
<dbReference type="PANTHER" id="PTHR30069">
    <property type="entry name" value="TONB-DEPENDENT OUTER MEMBRANE RECEPTOR"/>
    <property type="match status" value="1"/>
</dbReference>
<dbReference type="Proteomes" id="UP000240978">
    <property type="component" value="Unassembled WGS sequence"/>
</dbReference>
<dbReference type="InterPro" id="IPR000531">
    <property type="entry name" value="Beta-barrel_TonB"/>
</dbReference>
<keyword evidence="15" id="KW-1185">Reference proteome</keyword>
<sequence>MKTAYKIRDFVTACMIPVSCGLSSVLLVAMLLPVNVAMAQTAKRALSGKVTAGKDNSPLPGASVRIKGTNNGAITDANGGFNLQVSDSDSLEVTLVGFTKQVISARGKTSLTVNLSEGATGLDEIVVVGYGTEKKKLVTGAIDHVNTQQLEQNHALRVDQALQGQTPGVQITATSAQPGEGMKVRIRGTSTVGNADPLYIVDGVPTSDISYLNASDIAAMDVLKDAASSAIYGARAANGVVLVTTRKGRAGNMKMSYDAYYGIQNPSHKVSVLNAHDYGVIMNEMAINSGSVPYFTVDQLSKLGKGTDWQEAIYNKKAPMQNHSLAFAGGNETSVFSSSVAYTKQEGVIGLKDQSQYDRLSFRMNSEHKMYKDIVVFGENVTYTQSSKRGVGVGNIYGNAIRSAFTVSPLFPVYNPDGSYAKSTFNVQEANPVAVMDYQNQNKSKTDRIMGNTYLQVSPIKGLTLRTDFGIDVSNNDSRSYTPIYNLSTNVVNEHSRATQGIYRTHTWNWDNTLNYQRDFGKHNVAVLVGMNSNETKTSYLNGYKQDLTKQGLDNAVIDNGTTDSTQRIFGADSSATLYSYFGRISYSYADKYMFTAVVRSDASSRFGPNNRRGTFPSFSIGWVPTNEDFFKLSWVDFLKVRAGWGQNGNLPTGYYQYLSTISTQYLSYYFGSGDLPFIGAAPVKISNPDLKWETSEQANVGIDATLFRDFNLTVDVYRKTTKDWLVPVNVPAVSGASTVLINGGNVRNQGVEVSLGYNHTFHGLSVGVNGNIGVNRNEITDIPNREKIINGSGGITFASMPEFYRAQVGFPMGYFYGYKTAGIFQNQNEVAAYVNKDGKKIQPNALPGDVRFQDLNGDGVIDSKDETQIGNPYPKFTYGLNFNLGYKGFDFSASLYGNYGNKIWDGTHDFSSPLSNYSTEILGRWTGEGTSNRIPRVTDGAELNQNWIRSSDLYVHNASFLRIKSLNLGYDFKKVLHTLPLQQLRLYVSATNLFTFTPYKGVDPEVGYGPTGWASGIDLGTYPQPKTVLVGLNVKF</sequence>
<evidence type="ECO:0000256" key="1">
    <source>
        <dbReference type="ARBA" id="ARBA00004571"/>
    </source>
</evidence>